<organism evidence="11 12">
    <name type="scientific">Thermodesulfovibrio aggregans</name>
    <dbReference type="NCBI Taxonomy" id="86166"/>
    <lineage>
        <taxon>Bacteria</taxon>
        <taxon>Pseudomonadati</taxon>
        <taxon>Nitrospirota</taxon>
        <taxon>Thermodesulfovibrionia</taxon>
        <taxon>Thermodesulfovibrionales</taxon>
        <taxon>Thermodesulfovibrionaceae</taxon>
        <taxon>Thermodesulfovibrio</taxon>
    </lineage>
</organism>
<feature type="binding site" evidence="9">
    <location>
        <position position="22"/>
    </location>
    <ligand>
        <name>3-phosphoshikimate</name>
        <dbReference type="ChEBI" id="CHEBI:145989"/>
    </ligand>
</feature>
<keyword evidence="4 9" id="KW-0963">Cytoplasm</keyword>
<feature type="binding site" evidence="9">
    <location>
        <position position="390"/>
    </location>
    <ligand>
        <name>phosphoenolpyruvate</name>
        <dbReference type="ChEBI" id="CHEBI:58702"/>
    </ligand>
</feature>
<feature type="binding site" evidence="9">
    <location>
        <position position="21"/>
    </location>
    <ligand>
        <name>phosphoenolpyruvate</name>
        <dbReference type="ChEBI" id="CHEBI:58702"/>
    </ligand>
</feature>
<evidence type="ECO:0000256" key="7">
    <source>
        <dbReference type="ARBA" id="ARBA00023141"/>
    </source>
</evidence>
<evidence type="ECO:0000256" key="9">
    <source>
        <dbReference type="HAMAP-Rule" id="MF_00210"/>
    </source>
</evidence>
<feature type="binding site" evidence="9">
    <location>
        <position position="169"/>
    </location>
    <ligand>
        <name>3-phosphoshikimate</name>
        <dbReference type="ChEBI" id="CHEBI:145989"/>
    </ligand>
</feature>
<dbReference type="SUPFAM" id="SSF55205">
    <property type="entry name" value="EPT/RTPC-like"/>
    <property type="match status" value="1"/>
</dbReference>
<evidence type="ECO:0000313" key="11">
    <source>
        <dbReference type="EMBL" id="GAQ94183.1"/>
    </source>
</evidence>
<dbReference type="UniPathway" id="UPA00053">
    <property type="reaction ID" value="UER00089"/>
</dbReference>
<dbReference type="FunFam" id="3.65.10.10:FF:000005">
    <property type="entry name" value="3-phosphoshikimate 1-carboxyvinyltransferase"/>
    <property type="match status" value="1"/>
</dbReference>
<dbReference type="PROSITE" id="PS00885">
    <property type="entry name" value="EPSP_SYNTHASE_2"/>
    <property type="match status" value="1"/>
</dbReference>
<feature type="binding site" evidence="9">
    <location>
        <position position="169"/>
    </location>
    <ligand>
        <name>phosphoenolpyruvate</name>
        <dbReference type="ChEBI" id="CHEBI:58702"/>
    </ligand>
</feature>
<dbReference type="Proteomes" id="UP000054976">
    <property type="component" value="Unassembled WGS sequence"/>
</dbReference>
<evidence type="ECO:0000256" key="2">
    <source>
        <dbReference type="ARBA" id="ARBA00004811"/>
    </source>
</evidence>
<dbReference type="STRING" id="86166.TAGGR_1362"/>
<dbReference type="CDD" id="cd01556">
    <property type="entry name" value="EPSP_synthase"/>
    <property type="match status" value="1"/>
</dbReference>
<proteinExistence type="inferred from homology"/>
<keyword evidence="12" id="KW-1185">Reference proteome</keyword>
<dbReference type="FunFam" id="3.65.10.10:FF:000006">
    <property type="entry name" value="3-phosphoshikimate 1-carboxyvinyltransferase"/>
    <property type="match status" value="1"/>
</dbReference>
<dbReference type="PANTHER" id="PTHR21090:SF5">
    <property type="entry name" value="PENTAFUNCTIONAL AROM POLYPEPTIDE"/>
    <property type="match status" value="1"/>
</dbReference>
<dbReference type="InterPro" id="IPR036968">
    <property type="entry name" value="Enolpyruvate_Tfrase_sf"/>
</dbReference>
<comment type="similarity">
    <text evidence="3 9">Belongs to the EPSP synthase family.</text>
</comment>
<protein>
    <recommendedName>
        <fullName evidence="9">3-phosphoshikimate 1-carboxyvinyltransferase</fullName>
        <ecNumber evidence="9">2.5.1.19</ecNumber>
    </recommendedName>
    <alternativeName>
        <fullName evidence="9">5-enolpyruvylshikimate-3-phosphate synthase</fullName>
        <shortName evidence="9">EPSP synthase</shortName>
        <shortName evidence="9">EPSPS</shortName>
    </alternativeName>
</protein>
<feature type="binding site" evidence="9">
    <location>
        <position position="317"/>
    </location>
    <ligand>
        <name>3-phosphoshikimate</name>
        <dbReference type="ChEBI" id="CHEBI:145989"/>
    </ligand>
</feature>
<evidence type="ECO:0000256" key="8">
    <source>
        <dbReference type="ARBA" id="ARBA00044633"/>
    </source>
</evidence>
<comment type="function">
    <text evidence="1 9">Catalyzes the transfer of the enolpyruvyl moiety of phosphoenolpyruvate (PEP) to the 5-hydroxyl of shikimate-3-phosphate (S3P) to produce enolpyruvyl shikimate-3-phosphate and inorganic phosphate.</text>
</comment>
<feature type="binding site" evidence="9">
    <location>
        <position position="26"/>
    </location>
    <ligand>
        <name>3-phosphoshikimate</name>
        <dbReference type="ChEBI" id="CHEBI:145989"/>
    </ligand>
</feature>
<dbReference type="NCBIfam" id="TIGR01356">
    <property type="entry name" value="aroA"/>
    <property type="match status" value="1"/>
</dbReference>
<feature type="active site" description="Proton acceptor" evidence="9">
    <location>
        <position position="317"/>
    </location>
</feature>
<dbReference type="PIRSF" id="PIRSF000505">
    <property type="entry name" value="EPSPS"/>
    <property type="match status" value="1"/>
</dbReference>
<dbReference type="HAMAP" id="MF_00210">
    <property type="entry name" value="EPSP_synth"/>
    <property type="match status" value="1"/>
</dbReference>
<dbReference type="InterPro" id="IPR006264">
    <property type="entry name" value="EPSP_synthase"/>
</dbReference>
<feature type="binding site" evidence="9">
    <location>
        <position position="344"/>
    </location>
    <ligand>
        <name>3-phosphoshikimate</name>
        <dbReference type="ChEBI" id="CHEBI:145989"/>
    </ligand>
</feature>
<evidence type="ECO:0000256" key="4">
    <source>
        <dbReference type="ARBA" id="ARBA00022490"/>
    </source>
</evidence>
<feature type="binding site" evidence="9">
    <location>
        <position position="21"/>
    </location>
    <ligand>
        <name>3-phosphoshikimate</name>
        <dbReference type="ChEBI" id="CHEBI:145989"/>
    </ligand>
</feature>
<evidence type="ECO:0000256" key="1">
    <source>
        <dbReference type="ARBA" id="ARBA00002174"/>
    </source>
</evidence>
<dbReference type="PANTHER" id="PTHR21090">
    <property type="entry name" value="AROM/DEHYDROQUINATE SYNTHASE"/>
    <property type="match status" value="1"/>
</dbReference>
<keyword evidence="5 9" id="KW-0028">Amino-acid biosynthesis</keyword>
<dbReference type="AlphaFoldDB" id="A0A0U9HM41"/>
<feature type="binding site" evidence="9">
    <location>
        <position position="167"/>
    </location>
    <ligand>
        <name>3-phosphoshikimate</name>
        <dbReference type="ChEBI" id="CHEBI:145989"/>
    </ligand>
</feature>
<feature type="domain" description="Enolpyruvate transferase" evidence="10">
    <location>
        <begin position="6"/>
        <end position="424"/>
    </location>
</feature>
<dbReference type="Pfam" id="PF00275">
    <property type="entry name" value="EPSP_synthase"/>
    <property type="match status" value="1"/>
</dbReference>
<reference evidence="12" key="1">
    <citation type="submission" date="2016-01" db="EMBL/GenBank/DDBJ databases">
        <title>Draft genome sequence of Thermodesulfovibrio aggregans strain TGE-P1.</title>
        <authorList>
            <person name="Sekiguchi Y."/>
            <person name="Ohashi A."/>
            <person name="Matsuura N."/>
            <person name="Tourlousse M.D."/>
        </authorList>
    </citation>
    <scope>NUCLEOTIDE SEQUENCE [LARGE SCALE GENOMIC DNA]</scope>
    <source>
        <strain evidence="12">TGE-P1</strain>
    </source>
</reference>
<keyword evidence="7 9" id="KW-0057">Aromatic amino acid biosynthesis</keyword>
<comment type="caution">
    <text evidence="11">The sequence shown here is derived from an EMBL/GenBank/DDBJ whole genome shotgun (WGS) entry which is preliminary data.</text>
</comment>
<sequence length="430" mass="46934">MDRLIKKAKALKGEITPPPDKSISHRAVMFASLAKGQSKIKNFLWAKDPLSSLNAMRALGVEITITDSKEIIVNGKGLHSLKEPENVIDCGNSGTTMRLLSGILAGQPFLSILTGDDSLRQRPMRRIIEPLRLMGANIVGRAENRFPPLVIKGGSLKGIKYNMPIASAQVKSAILLAGLYAEGETSVTEPYKSRDHTEKMLESMGAEIQIESNTIRINPPLHSLKPFDITIPNDFSSAAFFIAGACLVPNSEVLIKNVCLNKTRTGFLEILKSMGADIEILNIKEQAGEPVGDIFVRSSAALKGVTVEGEIIPRLIDEFPVLCVVATQAEGITIIRDAKDLRAKESDRIKAMTSELSKMGVSIKEFEDGVEIKGPCRLKGAEVYSYKDHRIAMALSIAGLIAEGETVIKEADCVDISFPEFYDLLEMLQR</sequence>
<dbReference type="EMBL" id="BCNO01000001">
    <property type="protein sequence ID" value="GAQ94183.1"/>
    <property type="molecule type" value="Genomic_DNA"/>
</dbReference>
<dbReference type="GO" id="GO:0003866">
    <property type="term" value="F:3-phosphoshikimate 1-carboxyvinyltransferase activity"/>
    <property type="evidence" value="ECO:0007669"/>
    <property type="project" value="UniProtKB-UniRule"/>
</dbReference>
<evidence type="ECO:0000256" key="5">
    <source>
        <dbReference type="ARBA" id="ARBA00022605"/>
    </source>
</evidence>
<evidence type="ECO:0000256" key="3">
    <source>
        <dbReference type="ARBA" id="ARBA00009948"/>
    </source>
</evidence>
<dbReference type="GO" id="GO:0005737">
    <property type="term" value="C:cytoplasm"/>
    <property type="evidence" value="ECO:0007669"/>
    <property type="project" value="UniProtKB-SubCell"/>
</dbReference>
<evidence type="ECO:0000256" key="6">
    <source>
        <dbReference type="ARBA" id="ARBA00022679"/>
    </source>
</evidence>
<evidence type="ECO:0000259" key="10">
    <source>
        <dbReference type="Pfam" id="PF00275"/>
    </source>
</evidence>
<comment type="catalytic activity">
    <reaction evidence="8">
        <text>3-phosphoshikimate + phosphoenolpyruvate = 5-O-(1-carboxyvinyl)-3-phosphoshikimate + phosphate</text>
        <dbReference type="Rhea" id="RHEA:21256"/>
        <dbReference type="ChEBI" id="CHEBI:43474"/>
        <dbReference type="ChEBI" id="CHEBI:57701"/>
        <dbReference type="ChEBI" id="CHEBI:58702"/>
        <dbReference type="ChEBI" id="CHEBI:145989"/>
        <dbReference type="EC" id="2.5.1.19"/>
    </reaction>
    <physiologicalReaction direction="left-to-right" evidence="8">
        <dbReference type="Rhea" id="RHEA:21257"/>
    </physiologicalReaction>
</comment>
<dbReference type="PROSITE" id="PS00104">
    <property type="entry name" value="EPSP_SYNTHASE_1"/>
    <property type="match status" value="1"/>
</dbReference>
<dbReference type="Gene3D" id="3.65.10.10">
    <property type="entry name" value="Enolpyruvate transferase domain"/>
    <property type="match status" value="2"/>
</dbReference>
<dbReference type="InterPro" id="IPR013792">
    <property type="entry name" value="RNA3'P_cycl/enolpyr_Trfase_a/b"/>
</dbReference>
<comment type="caution">
    <text evidence="9">Lacks conserved residue(s) required for the propagation of feature annotation.</text>
</comment>
<dbReference type="RefSeq" id="WP_059175655.1">
    <property type="nucleotide sequence ID" value="NZ_BCNO01000001.1"/>
</dbReference>
<gene>
    <name evidence="9" type="primary">aroA</name>
    <name evidence="11" type="ORF">TAGGR_1362</name>
</gene>
<dbReference type="GO" id="GO:0009073">
    <property type="term" value="P:aromatic amino acid family biosynthetic process"/>
    <property type="evidence" value="ECO:0007669"/>
    <property type="project" value="UniProtKB-KW"/>
</dbReference>
<dbReference type="EC" id="2.5.1.19" evidence="9"/>
<dbReference type="OrthoDB" id="9809920at2"/>
<feature type="binding site" evidence="9">
    <location>
        <position position="122"/>
    </location>
    <ligand>
        <name>phosphoenolpyruvate</name>
        <dbReference type="ChEBI" id="CHEBI:58702"/>
    </ligand>
</feature>
<keyword evidence="6 9" id="KW-0808">Transferase</keyword>
<dbReference type="InterPro" id="IPR023193">
    <property type="entry name" value="EPSP_synthase_CS"/>
</dbReference>
<dbReference type="GO" id="GO:0008652">
    <property type="term" value="P:amino acid biosynthetic process"/>
    <property type="evidence" value="ECO:0007669"/>
    <property type="project" value="UniProtKB-KW"/>
</dbReference>
<comment type="subcellular location">
    <subcellularLocation>
        <location evidence="9">Cytoplasm</location>
    </subcellularLocation>
</comment>
<feature type="binding site" evidence="9">
    <location>
        <position position="348"/>
    </location>
    <ligand>
        <name>phosphoenolpyruvate</name>
        <dbReference type="ChEBI" id="CHEBI:58702"/>
    </ligand>
</feature>
<evidence type="ECO:0000313" key="12">
    <source>
        <dbReference type="Proteomes" id="UP000054976"/>
    </source>
</evidence>
<accession>A0A0U9HM41</accession>
<dbReference type="InterPro" id="IPR001986">
    <property type="entry name" value="Enolpyruvate_Tfrase_dom"/>
</dbReference>
<dbReference type="GO" id="GO:0009423">
    <property type="term" value="P:chorismate biosynthetic process"/>
    <property type="evidence" value="ECO:0007669"/>
    <property type="project" value="UniProtKB-UniRule"/>
</dbReference>
<comment type="subunit">
    <text evidence="9">Monomer.</text>
</comment>
<feature type="binding site" evidence="9">
    <location>
        <position position="94"/>
    </location>
    <ligand>
        <name>phosphoenolpyruvate</name>
        <dbReference type="ChEBI" id="CHEBI:58702"/>
    </ligand>
</feature>
<name>A0A0U9HM41_9BACT</name>
<comment type="pathway">
    <text evidence="2 9">Metabolic intermediate biosynthesis; chorismate biosynthesis; chorismate from D-erythrose 4-phosphate and phosphoenolpyruvate: step 6/7.</text>
</comment>